<dbReference type="PROSITE" id="PS50075">
    <property type="entry name" value="CARRIER"/>
    <property type="match status" value="2"/>
</dbReference>
<dbReference type="PROSITE" id="PS52004">
    <property type="entry name" value="KS3_2"/>
    <property type="match status" value="1"/>
</dbReference>
<dbReference type="PROSITE" id="PS00606">
    <property type="entry name" value="KS3_1"/>
    <property type="match status" value="1"/>
</dbReference>
<dbReference type="OrthoDB" id="329835at2759"/>
<dbReference type="InterPro" id="IPR050091">
    <property type="entry name" value="PKS_NRPS_Biosynth_Enz"/>
</dbReference>
<dbReference type="InterPro" id="IPR020806">
    <property type="entry name" value="PKS_PP-bd"/>
</dbReference>
<dbReference type="SMART" id="SM00827">
    <property type="entry name" value="PKS_AT"/>
    <property type="match status" value="1"/>
</dbReference>
<dbReference type="InterPro" id="IPR036736">
    <property type="entry name" value="ACP-like_sf"/>
</dbReference>
<dbReference type="InterPro" id="IPR049900">
    <property type="entry name" value="PKS_mFAS_DH"/>
</dbReference>
<protein>
    <recommendedName>
        <fullName evidence="12">Polyketide synthase</fullName>
    </recommendedName>
</protein>
<dbReference type="InterPro" id="IPR030918">
    <property type="entry name" value="PT_fungal_PKS"/>
</dbReference>
<dbReference type="InterPro" id="IPR016039">
    <property type="entry name" value="Thiolase-like"/>
</dbReference>
<dbReference type="CDD" id="cd00833">
    <property type="entry name" value="PKS"/>
    <property type="match status" value="1"/>
</dbReference>
<dbReference type="PROSITE" id="PS00012">
    <property type="entry name" value="PHOSPHOPANTETHEINE"/>
    <property type="match status" value="2"/>
</dbReference>
<dbReference type="Pfam" id="PF00109">
    <property type="entry name" value="ketoacyl-synt"/>
    <property type="match status" value="1"/>
</dbReference>
<feature type="compositionally biased region" description="Low complexity" evidence="6">
    <location>
        <begin position="1740"/>
        <end position="1754"/>
    </location>
</feature>
<organism evidence="10 11">
    <name type="scientific">Alectoria fallacina</name>
    <dbReference type="NCBI Taxonomy" id="1903189"/>
    <lineage>
        <taxon>Eukaryota</taxon>
        <taxon>Fungi</taxon>
        <taxon>Dikarya</taxon>
        <taxon>Ascomycota</taxon>
        <taxon>Pezizomycotina</taxon>
        <taxon>Lecanoromycetes</taxon>
        <taxon>OSLEUM clade</taxon>
        <taxon>Lecanoromycetidae</taxon>
        <taxon>Lecanorales</taxon>
        <taxon>Lecanorineae</taxon>
        <taxon>Parmeliaceae</taxon>
        <taxon>Alectoria</taxon>
    </lineage>
</organism>
<dbReference type="NCBIfam" id="TIGR04532">
    <property type="entry name" value="PT_fungal_PKS"/>
    <property type="match status" value="1"/>
</dbReference>
<sequence>MDYTGGDTDSTFNVYVFGDQTDSFESDLVHLLHVKGCEVLSSFFEQTQYALRLEISRLPISQQELFPQFTSIIDLLTRKSDHGSNPALELALLSLCQLARFIKYHGDGSRPFPSSLDTTVIGLCTGSLAAAAISTSATVFELLPAAIEAVLIAFRTGLRSVEVRNDIEQGSRGVSPVWSVIVGMEEDTALKALNAFSRAKGYSPSSRPYLSAVNTTSVTVSGPPKTLNALLQTPPFSALKPVRLPVNAPYHAAHLYGPYDVDAILKASDMKVLNSLVTGMPFISCSTGKVIPASNYMSLIRVALQDILIEQLRWDNVLKECGTNFGNIDVVSQCNVYSIIKSPNVSQSLAQTLRQIRKVDVSVSNAMIEDARDVDNARPTGKVSESKIAIVGYSGRFPDAESNQKFWELLHKGLDVHREIPPDRFDVKAHFDPTGKKRNTSRVQYGCFIEEPGLFDARFFSMSPREASNTDPGQRLAITTAYEALEMAGYVPDRTPSSQRNRVGIFYGMTSDDWREVNSGQNVDTYFIPGGNRAFTPGRINYHFKFSGPSFSVDTACSSSFAAIHTACNSLWRGDCDTAIAGGTNVMTNPDNFAGLERGHFLSTTGNCNTFDDEANGYCRADGVGSVILKRLEDAEADHDPVYGVLLGACTNHSAEADSMTRPHSGAQAYIFDKMLNTANVTPLDVSYIEMHGTGTQAGDAVEMSSVLEVFAKTPRGSQNPLHLGSAKANVGHAESASGVTALIKVLMMMENNEIPPHCGIKTKINHNFPTDLKARNVNIAMEPAPWKRPEDGKRTVFLNNFSAAGGNTALLMEDAPAAVSEKAQDPRSCHIVAVSAKSIASLQRNIEAMVTFIDDTHDLSLPALSYTSTARRMHHSFRAIVAGHDLQTVQQALRDVAPCSNLKPVPTKPPNVVFVFTGQGCAYSGMARELFENVSSFQMDILRFNSIAQNQGFPSFLPLIDDSSAEFEDLSPVVTQVGTVSVQMALARLWISWGVSPSAVTGHSLGEYAALHIAGVVSASDAIYLSGIRAQMLEQHCTAGTHTMLVVKSSLSTVTSHLAGTTCEIACINTSDSIVIAGTTIEIDKLSDRFTTLGLKSSKLELPYAFHSAQVEPILQDFESAAQGAAFEDPTMPFISPLLKAVVSSSGVLSPTYLSQACRGTVNFLGGIEAAKAAGVVSEKTLWVEVGAHPVCSGMVKSILGTQTVTLASLRRNGDTWKTLAESTASLHRAGIEINWNDYHRDFESSHEVLKLPAYNWDTKNHWIQYSNNFCLTKGDSVTPPTPTIKASPLSTTSCQKVIDQSIGSERSSVTIESDLSDPTLARALQGHKMNGYALCPSSLYADIALTVGDYLLEISNKKSDSVSMAVSDMVVDKTLVASGPGAQLFRASASADWTSRQVTVNFYSVNTEGKKTTDHANCIVNYASKDEWLKEWKRNAYLIQSRINTLKQSVDEGECHKIKSGMAYKLFGACVDYAQSYRGMQEVVLSSAQLEATAQVKFQTTEEDGEFYIGPYWIDSLGHLAGFVMNANDENDSKSTVFVNHGWESVRCATKFSREKTYQTYVRMQSVGGTMFAGDVYIFEEETVVAIYQGVKFQGIPRRALDHLFPPASTSPPTRKPKVETITPVSAEKLRAHTETAQVTTAQKSKALPEVVYTVSSGPNLATKALEIIAEEIGLAASELTPSTDFADIGVDSLLTLTITSRLREELEMDVPPSLFADYPTVKDLTASLHRGDDKVPSTQTSSSLSTPASKSESGDYETDQTDSSSVDLEDNSIMASIRCILAEEIGLPENELDGSSDFGELGLDSLLSLTVLARFREELSIDLSGDFFVNNNSLNEVEATLVPKREVPKREPAVETLPTINNRISTPTASPIPKSSSMMLQGNPKTATKTLFLFPDGSGSATSYASLPPISPDVVVYGLNCPYMMTPQDMKCSLEELTPSYLTEIRRRQPHGPYHIGGWSAGGICAFDAAQALSRLGEPVARLILIDSPYPIGLQKLPPRLYDFFGSIGMFGSDAGKAPPAWLIPHFLAFVDSLDKYRAKPFAAGQGPKTHMVWARDGVCKNAGDARPEPRADDPREMKWLLNNRTDFGPNGWDMLLGSSEGDMVVESLENANHFTLMEGGKAVELARFLERAMV</sequence>
<feature type="active site" description="Proton donor; for dehydratase activity" evidence="5">
    <location>
        <position position="1517"/>
    </location>
</feature>
<dbReference type="InterPro" id="IPR016035">
    <property type="entry name" value="Acyl_Trfase/lysoPLipase"/>
</dbReference>
<dbReference type="InterPro" id="IPR020841">
    <property type="entry name" value="PKS_Beta-ketoAc_synthase_dom"/>
</dbReference>
<dbReference type="SUPFAM" id="SSF53474">
    <property type="entry name" value="alpha/beta-Hydrolases"/>
    <property type="match status" value="1"/>
</dbReference>
<dbReference type="Pfam" id="PF22621">
    <property type="entry name" value="CurL-like_PKS_C"/>
    <property type="match status" value="1"/>
</dbReference>
<feature type="region of interest" description="Disordered" evidence="6">
    <location>
        <begin position="1732"/>
        <end position="1771"/>
    </location>
</feature>
<proteinExistence type="predicted"/>
<dbReference type="FunFam" id="3.10.129.110:FF:000001">
    <property type="entry name" value="Sterigmatocystin biosynthesis polyketide synthase"/>
    <property type="match status" value="1"/>
</dbReference>
<keyword evidence="3" id="KW-0808">Transferase</keyword>
<dbReference type="Proteomes" id="UP000664203">
    <property type="component" value="Unassembled WGS sequence"/>
</dbReference>
<dbReference type="FunFam" id="1.10.1200.10:FF:000011">
    <property type="entry name" value="Sterigmatocystin biosynthesis polyketide synthase"/>
    <property type="match status" value="1"/>
</dbReference>
<dbReference type="GO" id="GO:0004315">
    <property type="term" value="F:3-oxoacyl-[acyl-carrier-protein] synthase activity"/>
    <property type="evidence" value="ECO:0007669"/>
    <property type="project" value="InterPro"/>
</dbReference>
<dbReference type="GO" id="GO:0004312">
    <property type="term" value="F:fatty acid synthase activity"/>
    <property type="evidence" value="ECO:0007669"/>
    <property type="project" value="TreeGrafter"/>
</dbReference>
<dbReference type="EMBL" id="CAJPDR010000482">
    <property type="protein sequence ID" value="CAF9937677.1"/>
    <property type="molecule type" value="Genomic_DNA"/>
</dbReference>
<dbReference type="SUPFAM" id="SSF55048">
    <property type="entry name" value="Probable ACP-binding domain of malonyl-CoA ACP transacylase"/>
    <property type="match status" value="1"/>
</dbReference>
<gene>
    <name evidence="10" type="ORF">ALECFALPRED_007362</name>
</gene>
<keyword evidence="11" id="KW-1185">Reference proteome</keyword>
<dbReference type="Pfam" id="PF02801">
    <property type="entry name" value="Ketoacyl-synt_C"/>
    <property type="match status" value="1"/>
</dbReference>
<feature type="active site" description="Proton acceptor; for dehydratase activity" evidence="5">
    <location>
        <position position="1329"/>
    </location>
</feature>
<dbReference type="Gene3D" id="3.40.366.10">
    <property type="entry name" value="Malonyl-Coenzyme A Acyl Carrier Protein, domain 2"/>
    <property type="match status" value="2"/>
</dbReference>
<dbReference type="SUPFAM" id="SSF47336">
    <property type="entry name" value="ACP-like"/>
    <property type="match status" value="2"/>
</dbReference>
<dbReference type="InterPro" id="IPR009081">
    <property type="entry name" value="PP-bd_ACP"/>
</dbReference>
<dbReference type="GO" id="GO:0044550">
    <property type="term" value="P:secondary metabolite biosynthetic process"/>
    <property type="evidence" value="ECO:0007669"/>
    <property type="project" value="TreeGrafter"/>
</dbReference>
<dbReference type="InterPro" id="IPR014043">
    <property type="entry name" value="Acyl_transferase_dom"/>
</dbReference>
<dbReference type="InterPro" id="IPR049551">
    <property type="entry name" value="PKS_DH_C"/>
</dbReference>
<comment type="caution">
    <text evidence="10">The sequence shown here is derived from an EMBL/GenBank/DDBJ whole genome shotgun (WGS) entry which is preliminary data.</text>
</comment>
<feature type="domain" description="PKS/mFAS DH" evidence="9">
    <location>
        <begin position="1297"/>
        <end position="1604"/>
    </location>
</feature>
<dbReference type="Pfam" id="PF00975">
    <property type="entry name" value="Thioesterase"/>
    <property type="match status" value="1"/>
</dbReference>
<keyword evidence="4" id="KW-0677">Repeat</keyword>
<keyword evidence="1" id="KW-0596">Phosphopantetheine</keyword>
<dbReference type="InterPro" id="IPR014031">
    <property type="entry name" value="Ketoacyl_synth_C"/>
</dbReference>
<name>A0A8H3G6G8_9LECA</name>
<dbReference type="SUPFAM" id="SSF52151">
    <property type="entry name" value="FabD/lysophospholipase-like"/>
    <property type="match status" value="1"/>
</dbReference>
<dbReference type="InterPro" id="IPR029058">
    <property type="entry name" value="AB_hydrolase_fold"/>
</dbReference>
<feature type="domain" description="Carrier" evidence="7">
    <location>
        <begin position="1771"/>
        <end position="1848"/>
    </location>
</feature>
<accession>A0A8H3G6G8</accession>
<dbReference type="PANTHER" id="PTHR43775">
    <property type="entry name" value="FATTY ACID SYNTHASE"/>
    <property type="match status" value="1"/>
</dbReference>
<dbReference type="Pfam" id="PF16073">
    <property type="entry name" value="SAT"/>
    <property type="match status" value="1"/>
</dbReference>
<dbReference type="Gene3D" id="1.10.1200.10">
    <property type="entry name" value="ACP-like"/>
    <property type="match status" value="2"/>
</dbReference>
<dbReference type="Gene3D" id="3.10.129.110">
    <property type="entry name" value="Polyketide synthase dehydratase"/>
    <property type="match status" value="1"/>
</dbReference>
<feature type="region of interest" description="N-terminal hotdog fold" evidence="5">
    <location>
        <begin position="1297"/>
        <end position="1429"/>
    </location>
</feature>
<dbReference type="InterPro" id="IPR001227">
    <property type="entry name" value="Ac_transferase_dom_sf"/>
</dbReference>
<dbReference type="InterPro" id="IPR032088">
    <property type="entry name" value="SAT"/>
</dbReference>
<dbReference type="Gene3D" id="3.30.70.3290">
    <property type="match status" value="1"/>
</dbReference>
<evidence type="ECO:0000256" key="3">
    <source>
        <dbReference type="ARBA" id="ARBA00022679"/>
    </source>
</evidence>
<feature type="region of interest" description="C-terminal hotdog fold" evidence="5">
    <location>
        <begin position="1456"/>
        <end position="1604"/>
    </location>
</feature>
<dbReference type="SMART" id="SM00823">
    <property type="entry name" value="PKS_PP"/>
    <property type="match status" value="2"/>
</dbReference>
<dbReference type="GO" id="GO:0031177">
    <property type="term" value="F:phosphopantetheine binding"/>
    <property type="evidence" value="ECO:0007669"/>
    <property type="project" value="InterPro"/>
</dbReference>
<feature type="domain" description="Ketosynthase family 3 (KS3)" evidence="8">
    <location>
        <begin position="385"/>
        <end position="815"/>
    </location>
</feature>
<reference evidence="10" key="1">
    <citation type="submission" date="2021-03" db="EMBL/GenBank/DDBJ databases">
        <authorList>
            <person name="Tagirdzhanova G."/>
        </authorList>
    </citation>
    <scope>NUCLEOTIDE SEQUENCE</scope>
</reference>
<dbReference type="SUPFAM" id="SSF53901">
    <property type="entry name" value="Thiolase-like"/>
    <property type="match status" value="1"/>
</dbReference>
<dbReference type="GO" id="GO:0006633">
    <property type="term" value="P:fatty acid biosynthetic process"/>
    <property type="evidence" value="ECO:0007669"/>
    <property type="project" value="InterPro"/>
</dbReference>
<dbReference type="FunFam" id="3.40.47.10:FF:000031">
    <property type="entry name" value="Sterigmatocystin biosynthesis polyketide synthase"/>
    <property type="match status" value="1"/>
</dbReference>
<dbReference type="InterPro" id="IPR006162">
    <property type="entry name" value="Ppantetheine_attach_site"/>
</dbReference>
<dbReference type="InterPro" id="IPR001031">
    <property type="entry name" value="Thioesterase"/>
</dbReference>
<keyword evidence="2" id="KW-0597">Phosphoprotein</keyword>
<evidence type="ECO:0000256" key="5">
    <source>
        <dbReference type="PROSITE-ProRule" id="PRU01363"/>
    </source>
</evidence>
<evidence type="ECO:0000313" key="11">
    <source>
        <dbReference type="Proteomes" id="UP000664203"/>
    </source>
</evidence>
<dbReference type="FunFam" id="3.40.50.1820:FF:000116">
    <property type="entry name" value="Sterigmatocystin biosynthesis polyketide synthase"/>
    <property type="match status" value="1"/>
</dbReference>
<dbReference type="InterPro" id="IPR018201">
    <property type="entry name" value="Ketoacyl_synth_AS"/>
</dbReference>
<evidence type="ECO:0000259" key="9">
    <source>
        <dbReference type="PROSITE" id="PS52019"/>
    </source>
</evidence>
<evidence type="ECO:0000313" key="10">
    <source>
        <dbReference type="EMBL" id="CAF9937677.1"/>
    </source>
</evidence>
<dbReference type="Gene3D" id="3.40.50.1820">
    <property type="entry name" value="alpha/beta hydrolase"/>
    <property type="match status" value="1"/>
</dbReference>
<evidence type="ECO:0008006" key="12">
    <source>
        <dbReference type="Google" id="ProtNLM"/>
    </source>
</evidence>
<dbReference type="Pfam" id="PF00698">
    <property type="entry name" value="Acyl_transf_1"/>
    <property type="match status" value="1"/>
</dbReference>
<dbReference type="InterPro" id="IPR016036">
    <property type="entry name" value="Malonyl_transacylase_ACP-bd"/>
</dbReference>
<dbReference type="InterPro" id="IPR042104">
    <property type="entry name" value="PKS_dehydratase_sf"/>
</dbReference>
<dbReference type="InterPro" id="IPR014030">
    <property type="entry name" value="Ketoacyl_synth_N"/>
</dbReference>
<dbReference type="SMART" id="SM00825">
    <property type="entry name" value="PKS_KS"/>
    <property type="match status" value="1"/>
</dbReference>
<evidence type="ECO:0000256" key="2">
    <source>
        <dbReference type="ARBA" id="ARBA00022553"/>
    </source>
</evidence>
<evidence type="ECO:0000256" key="4">
    <source>
        <dbReference type="ARBA" id="ARBA00022737"/>
    </source>
</evidence>
<evidence type="ECO:0000259" key="8">
    <source>
        <dbReference type="PROSITE" id="PS52004"/>
    </source>
</evidence>
<dbReference type="Gene3D" id="3.40.47.10">
    <property type="match status" value="1"/>
</dbReference>
<dbReference type="Pfam" id="PF00550">
    <property type="entry name" value="PP-binding"/>
    <property type="match status" value="2"/>
</dbReference>
<dbReference type="Pfam" id="PF14765">
    <property type="entry name" value="PS-DH"/>
    <property type="match status" value="1"/>
</dbReference>
<evidence type="ECO:0000256" key="6">
    <source>
        <dbReference type="SAM" id="MobiDB-lite"/>
    </source>
</evidence>
<feature type="domain" description="Carrier" evidence="7">
    <location>
        <begin position="1658"/>
        <end position="1735"/>
    </location>
</feature>
<dbReference type="PANTHER" id="PTHR43775:SF45">
    <property type="entry name" value="CONIDIAL PIGMENT POLYKETIDE SYNTHASE ALB1"/>
    <property type="match status" value="1"/>
</dbReference>
<dbReference type="PROSITE" id="PS52019">
    <property type="entry name" value="PKS_MFAS_DH"/>
    <property type="match status" value="1"/>
</dbReference>
<evidence type="ECO:0000256" key="1">
    <source>
        <dbReference type="ARBA" id="ARBA00022450"/>
    </source>
</evidence>
<dbReference type="FunFam" id="3.40.366.10:FF:000002">
    <property type="entry name" value="Probable polyketide synthase 2"/>
    <property type="match status" value="1"/>
</dbReference>
<evidence type="ECO:0000259" key="7">
    <source>
        <dbReference type="PROSITE" id="PS50075"/>
    </source>
</evidence>